<evidence type="ECO:0000256" key="1">
    <source>
        <dbReference type="SAM" id="MobiDB-lite"/>
    </source>
</evidence>
<dbReference type="Gramene" id="OMERI07G13070.1">
    <property type="protein sequence ID" value="OMERI07G13070.1"/>
    <property type="gene ID" value="OMERI07G13070"/>
</dbReference>
<evidence type="ECO:0000313" key="2">
    <source>
        <dbReference type="EnsemblPlants" id="OMERI07G13070.1"/>
    </source>
</evidence>
<name>A0A0E0EC15_9ORYZ</name>
<dbReference type="Proteomes" id="UP000008021">
    <property type="component" value="Chromosome 7"/>
</dbReference>
<feature type="compositionally biased region" description="Acidic residues" evidence="1">
    <location>
        <begin position="40"/>
        <end position="54"/>
    </location>
</feature>
<accession>A0A0E0EC15</accession>
<dbReference type="AlphaFoldDB" id="A0A0E0EC15"/>
<keyword evidence="3" id="KW-1185">Reference proteome</keyword>
<feature type="compositionally biased region" description="Polar residues" evidence="1">
    <location>
        <begin position="1"/>
        <end position="12"/>
    </location>
</feature>
<feature type="region of interest" description="Disordered" evidence="1">
    <location>
        <begin position="1"/>
        <end position="82"/>
    </location>
</feature>
<organism evidence="2">
    <name type="scientific">Oryza meridionalis</name>
    <dbReference type="NCBI Taxonomy" id="40149"/>
    <lineage>
        <taxon>Eukaryota</taxon>
        <taxon>Viridiplantae</taxon>
        <taxon>Streptophyta</taxon>
        <taxon>Embryophyta</taxon>
        <taxon>Tracheophyta</taxon>
        <taxon>Spermatophyta</taxon>
        <taxon>Magnoliopsida</taxon>
        <taxon>Liliopsida</taxon>
        <taxon>Poales</taxon>
        <taxon>Poaceae</taxon>
        <taxon>BOP clade</taxon>
        <taxon>Oryzoideae</taxon>
        <taxon>Oryzeae</taxon>
        <taxon>Oryzinae</taxon>
        <taxon>Oryza</taxon>
    </lineage>
</organism>
<dbReference type="EnsemblPlants" id="OMERI07G13070.1">
    <property type="protein sequence ID" value="OMERI07G13070.1"/>
    <property type="gene ID" value="OMERI07G13070"/>
</dbReference>
<sequence>MAAFLSTTNSKPSALMSLTKPDGASSSSSPSSLCRRDAATQEEEEEIGEEEDDGQAWSGLAYGPVSMYRPNGPSVAEARHQN</sequence>
<dbReference type="HOGENOM" id="CLU_2562236_0_0_1"/>
<reference evidence="2" key="1">
    <citation type="submission" date="2015-04" db="UniProtKB">
        <authorList>
            <consortium name="EnsemblPlants"/>
        </authorList>
    </citation>
    <scope>IDENTIFICATION</scope>
</reference>
<protein>
    <submittedName>
        <fullName evidence="2">Uncharacterized protein</fullName>
    </submittedName>
</protein>
<proteinExistence type="predicted"/>
<evidence type="ECO:0000313" key="3">
    <source>
        <dbReference type="Proteomes" id="UP000008021"/>
    </source>
</evidence>
<reference evidence="2" key="2">
    <citation type="submission" date="2018-05" db="EMBL/GenBank/DDBJ databases">
        <title>OmerRS3 (Oryza meridionalis Reference Sequence Version 3).</title>
        <authorList>
            <person name="Zhang J."/>
            <person name="Kudrna D."/>
            <person name="Lee S."/>
            <person name="Talag J."/>
            <person name="Welchert J."/>
            <person name="Wing R.A."/>
        </authorList>
    </citation>
    <scope>NUCLEOTIDE SEQUENCE [LARGE SCALE GENOMIC DNA]</scope>
    <source>
        <strain evidence="2">cv. OR44</strain>
    </source>
</reference>